<keyword evidence="1" id="KW-0456">Lyase</keyword>
<organism evidence="2">
    <name type="scientific">Sphingomonas sp. JE1</name>
    <dbReference type="NCBI Taxonomy" id="1628059"/>
    <lineage>
        <taxon>Bacteria</taxon>
        <taxon>Pseudomonadati</taxon>
        <taxon>Pseudomonadota</taxon>
        <taxon>Alphaproteobacteria</taxon>
        <taxon>Sphingomonadales</taxon>
        <taxon>Sphingomonadaceae</taxon>
        <taxon>Sphingomonas</taxon>
    </lineage>
</organism>
<evidence type="ECO:0000313" key="2">
    <source>
        <dbReference type="EMBL" id="AJW29544.1"/>
    </source>
</evidence>
<gene>
    <name evidence="2" type="ORF">pJE1_122</name>
</gene>
<dbReference type="RefSeq" id="WP_173276912.1">
    <property type="nucleotide sequence ID" value="NZ_KM017071.1"/>
</dbReference>
<dbReference type="GO" id="GO:0019748">
    <property type="term" value="P:secondary metabolic process"/>
    <property type="evidence" value="ECO:0007669"/>
    <property type="project" value="TreeGrafter"/>
</dbReference>
<reference evidence="2" key="1">
    <citation type="submission" date="2014-06" db="EMBL/GenBank/DDBJ databases">
        <title>Molecular and ecological studies on carbamate pesticide degrading bacteria isolated from agricultural soils.</title>
        <authorList>
            <person name="Kim D.-U."/>
            <person name="Ka J.-O."/>
        </authorList>
    </citation>
    <scope>NUCLEOTIDE SEQUENCE</scope>
    <source>
        <strain evidence="2">JE1</strain>
        <plasmid evidence="2">pJE1</plasmid>
    </source>
</reference>
<dbReference type="InterPro" id="IPR032465">
    <property type="entry name" value="ACMSD"/>
</dbReference>
<dbReference type="PANTHER" id="PTHR21240">
    <property type="entry name" value="2-AMINO-3-CARBOXYLMUCONATE-6-SEMIALDEHYDE DECARBOXYLASE"/>
    <property type="match status" value="1"/>
</dbReference>
<name>A0A0D4ZZJ2_9SPHN</name>
<accession>A0A0D4ZZJ2</accession>
<sequence length="409" mass="45788">MPEAGDMVEDRFELPDAIAAFAGQINDTDGHEAMPIKRWTDVYGAEIKPLADALLNAANEGEAIIQNPEIDADDAAINAHNVWKLKMEQAPGAFDIKRRIQVMDFTGVHRQIMYPGIAPIYAHALYNKADDPRVFRSITGDRKAYAYRLMDIYNEWCGRVSREQDRVRPTALLIDESPEAMAAKAKKLIDKGVRLFMLATDEPPGGVSPAHPRMDAVWSLLADAKCAALGHISISEKLLATLEWRNAPAFEGWMLGAEFSLDPWTLSNIHLQVQNYLMTMVLGGVFDRHPSLIFGTAEFTGHWVGPLAENMDRFYGSTPFPTAQAHTKLKLKPSDYIRRNVRVACFDFEPVGRYIDRYGFEDVFCYASDFPHHEGGKDPMNSFVKNLAGHSTETLRKVFVDNGRALLAD</sequence>
<dbReference type="Gene3D" id="3.20.20.140">
    <property type="entry name" value="Metal-dependent hydrolases"/>
    <property type="match status" value="1"/>
</dbReference>
<dbReference type="GO" id="GO:0005737">
    <property type="term" value="C:cytoplasm"/>
    <property type="evidence" value="ECO:0007669"/>
    <property type="project" value="TreeGrafter"/>
</dbReference>
<proteinExistence type="predicted"/>
<keyword evidence="2" id="KW-0378">Hydrolase</keyword>
<protein>
    <submittedName>
        <fullName evidence="2">Amidohydrolase 2</fullName>
    </submittedName>
</protein>
<dbReference type="EMBL" id="KM017071">
    <property type="protein sequence ID" value="AJW29544.1"/>
    <property type="molecule type" value="Genomic_DNA"/>
</dbReference>
<dbReference type="GO" id="GO:0016831">
    <property type="term" value="F:carboxy-lyase activity"/>
    <property type="evidence" value="ECO:0007669"/>
    <property type="project" value="InterPro"/>
</dbReference>
<dbReference type="InterPro" id="IPR032466">
    <property type="entry name" value="Metal_Hydrolase"/>
</dbReference>
<dbReference type="SUPFAM" id="SSF51556">
    <property type="entry name" value="Metallo-dependent hydrolases"/>
    <property type="match status" value="1"/>
</dbReference>
<evidence type="ECO:0000256" key="1">
    <source>
        <dbReference type="ARBA" id="ARBA00023239"/>
    </source>
</evidence>
<dbReference type="PANTHER" id="PTHR21240:SF28">
    <property type="entry name" value="ISO-OROTATE DECARBOXYLASE (EUROFUNG)"/>
    <property type="match status" value="1"/>
</dbReference>
<dbReference type="AlphaFoldDB" id="A0A0D4ZZJ2"/>
<keyword evidence="2" id="KW-0614">Plasmid</keyword>
<geneLocation type="plasmid" evidence="2">
    <name>pJE1</name>
</geneLocation>
<dbReference type="GO" id="GO:0016787">
    <property type="term" value="F:hydrolase activity"/>
    <property type="evidence" value="ECO:0007669"/>
    <property type="project" value="UniProtKB-KW"/>
</dbReference>